<name>A0A381ZII8_9ZZZZ</name>
<reference evidence="3" key="1">
    <citation type="submission" date="2018-05" db="EMBL/GenBank/DDBJ databases">
        <authorList>
            <person name="Lanie J.A."/>
            <person name="Ng W.-L."/>
            <person name="Kazmierczak K.M."/>
            <person name="Andrzejewski T.M."/>
            <person name="Davidsen T.M."/>
            <person name="Wayne K.J."/>
            <person name="Tettelin H."/>
            <person name="Glass J.I."/>
            <person name="Rusch D."/>
            <person name="Podicherti R."/>
            <person name="Tsui H.-C.T."/>
            <person name="Winkler M.E."/>
        </authorList>
    </citation>
    <scope>NUCLEOTIDE SEQUENCE</scope>
</reference>
<dbReference type="Pfam" id="PF00368">
    <property type="entry name" value="HMG-CoA_red"/>
    <property type="match status" value="1"/>
</dbReference>
<dbReference type="InterPro" id="IPR023074">
    <property type="entry name" value="HMG_CoA_Rdtase_cat_sf"/>
</dbReference>
<dbReference type="EMBL" id="UINC01021324">
    <property type="protein sequence ID" value="SVA88642.1"/>
    <property type="molecule type" value="Genomic_DNA"/>
</dbReference>
<evidence type="ECO:0000256" key="2">
    <source>
        <dbReference type="ARBA" id="ARBA00023002"/>
    </source>
</evidence>
<organism evidence="3">
    <name type="scientific">marine metagenome</name>
    <dbReference type="NCBI Taxonomy" id="408172"/>
    <lineage>
        <taxon>unclassified sequences</taxon>
        <taxon>metagenomes</taxon>
        <taxon>ecological metagenomes</taxon>
    </lineage>
</organism>
<keyword evidence="2" id="KW-0560">Oxidoreductase</keyword>
<feature type="non-terminal residue" evidence="3">
    <location>
        <position position="236"/>
    </location>
</feature>
<dbReference type="InterPro" id="IPR002202">
    <property type="entry name" value="HMG_CoA_Rdtase"/>
</dbReference>
<dbReference type="SUPFAM" id="SSF56542">
    <property type="entry name" value="Substrate-binding domain of HMG-CoA reductase"/>
    <property type="match status" value="1"/>
</dbReference>
<dbReference type="PANTHER" id="PTHR10572:SF24">
    <property type="entry name" value="3-HYDROXY-3-METHYLGLUTARYL-COENZYME A REDUCTASE"/>
    <property type="match status" value="1"/>
</dbReference>
<dbReference type="Gene3D" id="3.90.770.10">
    <property type="entry name" value="3-hydroxy-3-methylglutaryl-coenzyme A Reductase, Chain A, domain 2"/>
    <property type="match status" value="2"/>
</dbReference>
<dbReference type="InterPro" id="IPR023076">
    <property type="entry name" value="HMG_CoA_Rdtase_CS"/>
</dbReference>
<proteinExistence type="inferred from homology"/>
<dbReference type="InterPro" id="IPR009023">
    <property type="entry name" value="HMG_CoA_Rdtase_NAD(P)-bd_sf"/>
</dbReference>
<sequence length="236" mass="25242">MNSKKSGFSGFHRLSIEERLELVAEHAVLDGKERQTLSVFGNLPEETANGLVENVVGVMGIPLGVATNLILDGREVLVPMATEESSVIAAVCNAAKQCRGAGGVVSSVSGTEMIAQIQLLGLPDPNTGRQIILEKIEQIRELCNTTDPVLLEKGGGFRDLEVRIIETRGGPMVIVHLVVDTRDAMGANAVNSMAEALAPKIEEWTGGRVNLRILSNLADRRLARARAGWKLDDIGG</sequence>
<accession>A0A381ZII8</accession>
<protein>
    <recommendedName>
        <fullName evidence="4">Hydroxymethylglutaryl-CoA reductase (NADPH)</fullName>
    </recommendedName>
</protein>
<evidence type="ECO:0000313" key="3">
    <source>
        <dbReference type="EMBL" id="SVA88642.1"/>
    </source>
</evidence>
<dbReference type="AlphaFoldDB" id="A0A381ZII8"/>
<gene>
    <name evidence="3" type="ORF">METZ01_LOCUS141496</name>
</gene>
<evidence type="ECO:0000256" key="1">
    <source>
        <dbReference type="ARBA" id="ARBA00007661"/>
    </source>
</evidence>
<dbReference type="PRINTS" id="PR00071">
    <property type="entry name" value="HMGCOARDTASE"/>
</dbReference>
<dbReference type="SUPFAM" id="SSF55035">
    <property type="entry name" value="NAD-binding domain of HMG-CoA reductase"/>
    <property type="match status" value="1"/>
</dbReference>
<dbReference type="PROSITE" id="PS00066">
    <property type="entry name" value="HMG_COA_REDUCTASE_1"/>
    <property type="match status" value="1"/>
</dbReference>
<dbReference type="GO" id="GO:0004420">
    <property type="term" value="F:hydroxymethylglutaryl-CoA reductase (NADPH) activity"/>
    <property type="evidence" value="ECO:0007669"/>
    <property type="project" value="InterPro"/>
</dbReference>
<dbReference type="PROSITE" id="PS50065">
    <property type="entry name" value="HMG_COA_REDUCTASE_4"/>
    <property type="match status" value="1"/>
</dbReference>
<evidence type="ECO:0008006" key="4">
    <source>
        <dbReference type="Google" id="ProtNLM"/>
    </source>
</evidence>
<comment type="similarity">
    <text evidence="1">Belongs to the HMG-CoA reductase family.</text>
</comment>
<dbReference type="PANTHER" id="PTHR10572">
    <property type="entry name" value="3-HYDROXY-3-METHYLGLUTARYL-COENZYME A REDUCTASE"/>
    <property type="match status" value="1"/>
</dbReference>
<dbReference type="InterPro" id="IPR009029">
    <property type="entry name" value="HMG_CoA_Rdtase_sub-bd_dom_sf"/>
</dbReference>
<dbReference type="GO" id="GO:0015936">
    <property type="term" value="P:coenzyme A metabolic process"/>
    <property type="evidence" value="ECO:0007669"/>
    <property type="project" value="InterPro"/>
</dbReference>